<organism evidence="7">
    <name type="scientific">Ganoderma boninense</name>
    <dbReference type="NCBI Taxonomy" id="34458"/>
    <lineage>
        <taxon>Eukaryota</taxon>
        <taxon>Fungi</taxon>
        <taxon>Dikarya</taxon>
        <taxon>Basidiomycota</taxon>
        <taxon>Agaricomycotina</taxon>
        <taxon>Agaricomycetes</taxon>
        <taxon>Polyporales</taxon>
        <taxon>Polyporaceae</taxon>
        <taxon>Ganoderma</taxon>
    </lineage>
</organism>
<dbReference type="GO" id="GO:0016020">
    <property type="term" value="C:membrane"/>
    <property type="evidence" value="ECO:0007669"/>
    <property type="project" value="UniProtKB-SubCell"/>
</dbReference>
<keyword evidence="3 6" id="KW-0812">Transmembrane</keyword>
<feature type="transmembrane region" description="Helical" evidence="6">
    <location>
        <begin position="330"/>
        <end position="354"/>
    </location>
</feature>
<feature type="transmembrane region" description="Helical" evidence="6">
    <location>
        <begin position="398"/>
        <end position="418"/>
    </location>
</feature>
<feature type="transmembrane region" description="Helical" evidence="6">
    <location>
        <begin position="76"/>
        <end position="97"/>
    </location>
</feature>
<feature type="transmembrane region" description="Helical" evidence="6">
    <location>
        <begin position="138"/>
        <end position="159"/>
    </location>
</feature>
<dbReference type="Pfam" id="PF07690">
    <property type="entry name" value="MFS_1"/>
    <property type="match status" value="1"/>
</dbReference>
<keyword evidence="2" id="KW-0813">Transport</keyword>
<name>A0A5K1JSX7_9APHY</name>
<dbReference type="FunFam" id="1.20.1250.20:FF:000068">
    <property type="entry name" value="MFS general substrate transporter"/>
    <property type="match status" value="1"/>
</dbReference>
<feature type="transmembrane region" description="Helical" evidence="6">
    <location>
        <begin position="103"/>
        <end position="126"/>
    </location>
</feature>
<evidence type="ECO:0000256" key="2">
    <source>
        <dbReference type="ARBA" id="ARBA00022448"/>
    </source>
</evidence>
<dbReference type="InterPro" id="IPR036259">
    <property type="entry name" value="MFS_trans_sf"/>
</dbReference>
<accession>A0A5K1JSX7</accession>
<feature type="transmembrane region" description="Helical" evidence="6">
    <location>
        <begin position="282"/>
        <end position="299"/>
    </location>
</feature>
<feature type="transmembrane region" description="Helical" evidence="6">
    <location>
        <begin position="46"/>
        <end position="64"/>
    </location>
</feature>
<dbReference type="PANTHER" id="PTHR43791:SF19">
    <property type="entry name" value="TRANSPORTER, PUTATIVE (AFU_ORTHOLOGUE AFUA_1G01812)-RELATED"/>
    <property type="match status" value="1"/>
</dbReference>
<dbReference type="EMBL" id="LR723893">
    <property type="protein sequence ID" value="VWO94314.1"/>
    <property type="molecule type" value="Genomic_DNA"/>
</dbReference>
<feature type="transmembrane region" description="Helical" evidence="6">
    <location>
        <begin position="306"/>
        <end position="324"/>
    </location>
</feature>
<evidence type="ECO:0000256" key="3">
    <source>
        <dbReference type="ARBA" id="ARBA00022692"/>
    </source>
</evidence>
<gene>
    <name evidence="7" type="primary">I1REJ1</name>
</gene>
<dbReference type="GO" id="GO:0022857">
    <property type="term" value="F:transmembrane transporter activity"/>
    <property type="evidence" value="ECO:0007669"/>
    <property type="project" value="InterPro"/>
</dbReference>
<protein>
    <submittedName>
        <fullName evidence="7">N/A</fullName>
    </submittedName>
</protein>
<keyword evidence="4 6" id="KW-1133">Transmembrane helix</keyword>
<reference evidence="7" key="1">
    <citation type="submission" date="2019-10" db="EMBL/GenBank/DDBJ databases">
        <authorList>
            <person name="Nor Muhammad N."/>
        </authorList>
    </citation>
    <scope>NUCLEOTIDE SEQUENCE</scope>
</reference>
<dbReference type="Gene3D" id="1.20.1250.20">
    <property type="entry name" value="MFS general substrate transporter like domains"/>
    <property type="match status" value="2"/>
</dbReference>
<evidence type="ECO:0000256" key="6">
    <source>
        <dbReference type="SAM" id="Phobius"/>
    </source>
</evidence>
<evidence type="ECO:0000256" key="1">
    <source>
        <dbReference type="ARBA" id="ARBA00004141"/>
    </source>
</evidence>
<feature type="transmembrane region" description="Helical" evidence="6">
    <location>
        <begin position="240"/>
        <end position="262"/>
    </location>
</feature>
<feature type="transmembrane region" description="Helical" evidence="6">
    <location>
        <begin position="366"/>
        <end position="386"/>
    </location>
</feature>
<evidence type="ECO:0000256" key="5">
    <source>
        <dbReference type="ARBA" id="ARBA00023136"/>
    </source>
</evidence>
<evidence type="ECO:0000313" key="7">
    <source>
        <dbReference type="EMBL" id="VWO94314.1"/>
    </source>
</evidence>
<dbReference type="SUPFAM" id="SSF103473">
    <property type="entry name" value="MFS general substrate transporter"/>
    <property type="match status" value="1"/>
</dbReference>
<evidence type="ECO:0000256" key="4">
    <source>
        <dbReference type="ARBA" id="ARBA00022989"/>
    </source>
</evidence>
<dbReference type="PANTHER" id="PTHR43791">
    <property type="entry name" value="PERMEASE-RELATED"/>
    <property type="match status" value="1"/>
</dbReference>
<dbReference type="InterPro" id="IPR011701">
    <property type="entry name" value="MFS"/>
</dbReference>
<comment type="subcellular location">
    <subcellularLocation>
        <location evidence="1">Membrane</location>
        <topology evidence="1">Multi-pass membrane protein</topology>
    </subcellularLocation>
</comment>
<dbReference type="AlphaFoldDB" id="A0A5K1JSX7"/>
<sequence length="471" mass="52557">MSSDTTPRTKDDKDPEAVEVQENIGSVYRPEVDTSGIDEKQLMRRIDWHVVPWLALLYLLNFLDRGNIGNAKKLRPSIWLSFIMLVWGIAMTLHGVITNYAGLLGLRFLLGLAEAGLYPGVVFYMSCWYRRDELGTRIGVFFSSATIAGAFSGLLAAAIAKMDGVGGRPGWSWIFILEGLLTVLCAIASFFILSDFPDTAKFLTDTERVWVVRRLQADMKFSAGGEPFKMKYVWQAFSDLNTWLAMGIYMGFDGPLFAFSLFTPTIINQLGYQATVANLLSVPVYAWACIMTVVVGFWGDRAKCRAWINLGLFGSGLVGYIILICSNTPSLSYFAVYLAASSIYPTIPNSVAWVSSNVEGSYKRSAVLGMAIGWGNLNGAVTSNVYRAVDKPWYKFGHGIVLAYIGIGWLCSLAYYMHLKYENGRRERGDRDELIEGMDNKHADEKNGRFESVNVARMEKGDQWSGFRYTL</sequence>
<proteinExistence type="predicted"/>
<keyword evidence="5 6" id="KW-0472">Membrane</keyword>
<feature type="transmembrane region" description="Helical" evidence="6">
    <location>
        <begin position="171"/>
        <end position="193"/>
    </location>
</feature>